<dbReference type="Proteomes" id="UP000221024">
    <property type="component" value="Unassembled WGS sequence"/>
</dbReference>
<keyword evidence="2" id="KW-1185">Reference proteome</keyword>
<evidence type="ECO:0008006" key="3">
    <source>
        <dbReference type="Google" id="ProtNLM"/>
    </source>
</evidence>
<sequence length="185" mass="21322">MGTLSYIKNFIKDRDVAAITPSSSYLVKRVCRWIDFDTPCTIVEYGPGDGVFSRYIARNMHPDSSLVLIESNDGFVEDLESFQAQNTQVTVVHDRAENVESIIEGHDLDPVDYIISGIPFSFLDDPIKTELIQSTFDALHDDGKFLVYQNYNHMEQPLRDQFPRVEKEYVLFNIPPMFAYEARKR</sequence>
<dbReference type="EMBL" id="PDEP01000005">
    <property type="protein sequence ID" value="PEN07670.1"/>
    <property type="molecule type" value="Genomic_DNA"/>
</dbReference>
<dbReference type="OrthoDB" id="9805585at2"/>
<dbReference type="InterPro" id="IPR029063">
    <property type="entry name" value="SAM-dependent_MTases_sf"/>
</dbReference>
<dbReference type="Gene3D" id="3.40.50.150">
    <property type="entry name" value="Vaccinia Virus protein VP39"/>
    <property type="match status" value="1"/>
</dbReference>
<gene>
    <name evidence="1" type="ORF">CRI93_06720</name>
</gene>
<comment type="caution">
    <text evidence="1">The sequence shown here is derived from an EMBL/GenBank/DDBJ whole genome shotgun (WGS) entry which is preliminary data.</text>
</comment>
<organism evidence="1 2">
    <name type="scientific">Longimonas halophila</name>
    <dbReference type="NCBI Taxonomy" id="1469170"/>
    <lineage>
        <taxon>Bacteria</taxon>
        <taxon>Pseudomonadati</taxon>
        <taxon>Rhodothermota</taxon>
        <taxon>Rhodothermia</taxon>
        <taxon>Rhodothermales</taxon>
        <taxon>Salisaetaceae</taxon>
        <taxon>Longimonas</taxon>
    </lineage>
</organism>
<accession>A0A2H3NM34</accession>
<proteinExistence type="predicted"/>
<name>A0A2H3NM34_9BACT</name>
<reference evidence="1 2" key="1">
    <citation type="submission" date="2017-10" db="EMBL/GenBank/DDBJ databases">
        <title>Draft genome of Longimonas halophila.</title>
        <authorList>
            <person name="Goh K.M."/>
            <person name="Shamsir M.S."/>
            <person name="Lim S.W."/>
        </authorList>
    </citation>
    <scope>NUCLEOTIDE SEQUENCE [LARGE SCALE GENOMIC DNA]</scope>
    <source>
        <strain evidence="1 2">KCTC 42399</strain>
    </source>
</reference>
<evidence type="ECO:0000313" key="1">
    <source>
        <dbReference type="EMBL" id="PEN07670.1"/>
    </source>
</evidence>
<dbReference type="AlphaFoldDB" id="A0A2H3NM34"/>
<dbReference type="SUPFAM" id="SSF53335">
    <property type="entry name" value="S-adenosyl-L-methionine-dependent methyltransferases"/>
    <property type="match status" value="1"/>
</dbReference>
<evidence type="ECO:0000313" key="2">
    <source>
        <dbReference type="Proteomes" id="UP000221024"/>
    </source>
</evidence>
<dbReference type="RefSeq" id="WP_098061859.1">
    <property type="nucleotide sequence ID" value="NZ_PDEP01000005.1"/>
</dbReference>
<protein>
    <recommendedName>
        <fullName evidence="3">Methyltransferase domain-containing protein</fullName>
    </recommendedName>
</protein>